<accession>A0AAV6T0C7</accession>
<name>A0AAV6T0C7_SOLSE</name>
<organism evidence="1 2">
    <name type="scientific">Solea senegalensis</name>
    <name type="common">Senegalese sole</name>
    <dbReference type="NCBI Taxonomy" id="28829"/>
    <lineage>
        <taxon>Eukaryota</taxon>
        <taxon>Metazoa</taxon>
        <taxon>Chordata</taxon>
        <taxon>Craniata</taxon>
        <taxon>Vertebrata</taxon>
        <taxon>Euteleostomi</taxon>
        <taxon>Actinopterygii</taxon>
        <taxon>Neopterygii</taxon>
        <taxon>Teleostei</taxon>
        <taxon>Neoteleostei</taxon>
        <taxon>Acanthomorphata</taxon>
        <taxon>Carangaria</taxon>
        <taxon>Pleuronectiformes</taxon>
        <taxon>Pleuronectoidei</taxon>
        <taxon>Soleidae</taxon>
        <taxon>Solea</taxon>
    </lineage>
</organism>
<sequence length="96" mass="10909">MQMSSRKNQSSALQTPAFMRSSSPRFHLDLWLRFTVHSWVLDVARTVVMLVLSGDICPLNRPGLADYLQLLYNVTLPFVLLRVNHTHVQSQGTSVL</sequence>
<dbReference type="Proteomes" id="UP000693946">
    <property type="component" value="Linkage Group LG10"/>
</dbReference>
<dbReference type="PANTHER" id="PTHR16244">
    <property type="entry name" value="CEROID-LIPOFUSCINOSIS NEURONAL PROTEIN 6"/>
    <property type="match status" value="1"/>
</dbReference>
<dbReference type="AlphaFoldDB" id="A0AAV6T0C7"/>
<dbReference type="InterPro" id="IPR029255">
    <property type="entry name" value="CLN6"/>
</dbReference>
<reference evidence="1 2" key="1">
    <citation type="journal article" date="2021" name="Sci. Rep.">
        <title>Chromosome anchoring in Senegalese sole (Solea senegalensis) reveals sex-associated markers and genome rearrangements in flatfish.</title>
        <authorList>
            <person name="Guerrero-Cozar I."/>
            <person name="Gomez-Garrido J."/>
            <person name="Berbel C."/>
            <person name="Martinez-Blanch J.F."/>
            <person name="Alioto T."/>
            <person name="Claros M.G."/>
            <person name="Gagnaire P.A."/>
            <person name="Manchado M."/>
        </authorList>
    </citation>
    <scope>NUCLEOTIDE SEQUENCE [LARGE SCALE GENOMIC DNA]</scope>
    <source>
        <strain evidence="1">Sse05_10M</strain>
    </source>
</reference>
<dbReference type="Pfam" id="PF15156">
    <property type="entry name" value="CLN6"/>
    <property type="match status" value="1"/>
</dbReference>
<protein>
    <submittedName>
        <fullName evidence="1">Uncharacterized protein</fullName>
    </submittedName>
</protein>
<proteinExistence type="predicted"/>
<dbReference type="EMBL" id="JAGKHQ010000002">
    <property type="protein sequence ID" value="KAG7522823.1"/>
    <property type="molecule type" value="Genomic_DNA"/>
</dbReference>
<gene>
    <name evidence="1" type="ORF">JOB18_031510</name>
</gene>
<evidence type="ECO:0000313" key="2">
    <source>
        <dbReference type="Proteomes" id="UP000693946"/>
    </source>
</evidence>
<dbReference type="PANTHER" id="PTHR16244:SF2">
    <property type="entry name" value="CEROID-LIPOFUSCINOSIS NEURONAL PROTEIN 6"/>
    <property type="match status" value="1"/>
</dbReference>
<keyword evidence="2" id="KW-1185">Reference proteome</keyword>
<comment type="caution">
    <text evidence="1">The sequence shown here is derived from an EMBL/GenBank/DDBJ whole genome shotgun (WGS) entry which is preliminary data.</text>
</comment>
<evidence type="ECO:0000313" key="1">
    <source>
        <dbReference type="EMBL" id="KAG7522823.1"/>
    </source>
</evidence>